<name>G8QYU9_SPHPG</name>
<keyword evidence="3" id="KW-1185">Reference proteome</keyword>
<dbReference type="CDD" id="cd07344">
    <property type="entry name" value="M48_yhfN_like"/>
    <property type="match status" value="1"/>
</dbReference>
<accession>G8QYU9</accession>
<dbReference type="Gene3D" id="3.30.2010.10">
    <property type="entry name" value="Metalloproteases ('zincins'), catalytic domain"/>
    <property type="match status" value="1"/>
</dbReference>
<protein>
    <submittedName>
        <fullName evidence="2">Putative metal-dependent hydrolase</fullName>
    </submittedName>
</protein>
<dbReference type="Pfam" id="PF01863">
    <property type="entry name" value="YgjP-like"/>
    <property type="match status" value="1"/>
</dbReference>
<feature type="domain" description="YgjP-like metallopeptidase" evidence="1">
    <location>
        <begin position="21"/>
        <end position="225"/>
    </location>
</feature>
<sequence length="234" mass="27009">MKSIGKVQAVTYTLFRQRNCKNVTIRVLSDGSVRVSAPLSVSIRSVERVIEKNYGKLVATVAKQQELGRLYAQTWENGDQFLFWGKLCPLSLIPSIEDSADYENDTFKIRFIGDKPEKEEIRKIIKEMYRSYAQARIGVHVFRWSEILSLPLPPFKVRDSRKRWGSCSAKGTLSFSLRAAALDEGDLSYLVLHEMAHLVHFDHGKKFHAFLSENMPDWKARQKHMFSIQRQSEL</sequence>
<organism evidence="2 3">
    <name type="scientific">Sphaerochaeta pleomorpha (strain ATCC BAA-1885 / DSM 22778 / Grapes)</name>
    <dbReference type="NCBI Taxonomy" id="158190"/>
    <lineage>
        <taxon>Bacteria</taxon>
        <taxon>Pseudomonadati</taxon>
        <taxon>Spirochaetota</taxon>
        <taxon>Spirochaetia</taxon>
        <taxon>Spirochaetales</taxon>
        <taxon>Sphaerochaetaceae</taxon>
        <taxon>Sphaerochaeta</taxon>
    </lineage>
</organism>
<gene>
    <name evidence="2" type="ordered locus">SpiGrapes_1933</name>
</gene>
<evidence type="ECO:0000259" key="1">
    <source>
        <dbReference type="Pfam" id="PF01863"/>
    </source>
</evidence>
<dbReference type="AlphaFoldDB" id="G8QYU9"/>
<dbReference type="eggNOG" id="COG1451">
    <property type="taxonomic scope" value="Bacteria"/>
</dbReference>
<proteinExistence type="predicted"/>
<dbReference type="PANTHER" id="PTHR30399">
    <property type="entry name" value="UNCHARACTERIZED PROTEIN YGJP"/>
    <property type="match status" value="1"/>
</dbReference>
<dbReference type="Proteomes" id="UP000005632">
    <property type="component" value="Chromosome"/>
</dbReference>
<dbReference type="HOGENOM" id="CLU_065947_2_2_12"/>
<evidence type="ECO:0000313" key="3">
    <source>
        <dbReference type="Proteomes" id="UP000005632"/>
    </source>
</evidence>
<dbReference type="RefSeq" id="WP_014270569.1">
    <property type="nucleotide sequence ID" value="NC_016633.1"/>
</dbReference>
<dbReference type="EMBL" id="CP003155">
    <property type="protein sequence ID" value="AEV29726.1"/>
    <property type="molecule type" value="Genomic_DNA"/>
</dbReference>
<dbReference type="KEGG" id="sgp:SpiGrapes_1933"/>
<dbReference type="PANTHER" id="PTHR30399:SF1">
    <property type="entry name" value="UTP PYROPHOSPHATASE"/>
    <property type="match status" value="1"/>
</dbReference>
<evidence type="ECO:0000313" key="2">
    <source>
        <dbReference type="EMBL" id="AEV29726.1"/>
    </source>
</evidence>
<dbReference type="InterPro" id="IPR053136">
    <property type="entry name" value="UTP_pyrophosphatase-like"/>
</dbReference>
<dbReference type="STRING" id="158190.SpiGrapes_1933"/>
<reference evidence="2 3" key="1">
    <citation type="submission" date="2011-11" db="EMBL/GenBank/DDBJ databases">
        <title>Complete sequence of Spirochaeta sp. grapes.</title>
        <authorList>
            <consortium name="US DOE Joint Genome Institute"/>
            <person name="Lucas S."/>
            <person name="Han J."/>
            <person name="Lapidus A."/>
            <person name="Cheng J.-F."/>
            <person name="Goodwin L."/>
            <person name="Pitluck S."/>
            <person name="Peters L."/>
            <person name="Ovchinnikova G."/>
            <person name="Munk A.C."/>
            <person name="Detter J.C."/>
            <person name="Han C."/>
            <person name="Tapia R."/>
            <person name="Land M."/>
            <person name="Hauser L."/>
            <person name="Kyrpides N."/>
            <person name="Ivanova N."/>
            <person name="Pagani I."/>
            <person name="Ritalahtilisa K."/>
            <person name="Loeffler F."/>
            <person name="Woyke T."/>
        </authorList>
    </citation>
    <scope>NUCLEOTIDE SEQUENCE [LARGE SCALE GENOMIC DNA]</scope>
    <source>
        <strain evidence="3">ATCC BAA-1885 / DSM 22778 / Grapes</strain>
    </source>
</reference>
<keyword evidence="2" id="KW-0378">Hydrolase</keyword>
<dbReference type="InterPro" id="IPR002725">
    <property type="entry name" value="YgjP-like_metallopeptidase"/>
</dbReference>
<dbReference type="GO" id="GO:0016787">
    <property type="term" value="F:hydrolase activity"/>
    <property type="evidence" value="ECO:0007669"/>
    <property type="project" value="UniProtKB-KW"/>
</dbReference>